<comment type="caution">
    <text evidence="1">The sequence shown here is derived from an EMBL/GenBank/DDBJ whole genome shotgun (WGS) entry which is preliminary data.</text>
</comment>
<keyword evidence="2" id="KW-1185">Reference proteome</keyword>
<dbReference type="EMBL" id="LGIA01000184">
    <property type="protein sequence ID" value="KOH43505.1"/>
    <property type="molecule type" value="Genomic_DNA"/>
</dbReference>
<evidence type="ECO:0000313" key="1">
    <source>
        <dbReference type="EMBL" id="KOH43505.1"/>
    </source>
</evidence>
<dbReference type="STRING" id="1409788.NC99_36900"/>
<reference evidence="2" key="1">
    <citation type="submission" date="2015-07" db="EMBL/GenBank/DDBJ databases">
        <title>Genome sequencing of Sunxiuqinia dokdonensis strain SK.</title>
        <authorList>
            <person name="Ahn S."/>
            <person name="Kim B.-C."/>
        </authorList>
    </citation>
    <scope>NUCLEOTIDE SEQUENCE [LARGE SCALE GENOMIC DNA]</scope>
    <source>
        <strain evidence="2">SK</strain>
    </source>
</reference>
<gene>
    <name evidence="1" type="ORF">NC99_36900</name>
</gene>
<dbReference type="Proteomes" id="UP000036958">
    <property type="component" value="Unassembled WGS sequence"/>
</dbReference>
<proteinExistence type="predicted"/>
<evidence type="ECO:0000313" key="2">
    <source>
        <dbReference type="Proteomes" id="UP000036958"/>
    </source>
</evidence>
<name>A0A0L8V4T8_9BACT</name>
<organism evidence="1 2">
    <name type="scientific">Sunxiuqinia dokdonensis</name>
    <dbReference type="NCBI Taxonomy" id="1409788"/>
    <lineage>
        <taxon>Bacteria</taxon>
        <taxon>Pseudomonadati</taxon>
        <taxon>Bacteroidota</taxon>
        <taxon>Bacteroidia</taxon>
        <taxon>Marinilabiliales</taxon>
        <taxon>Prolixibacteraceae</taxon>
        <taxon>Sunxiuqinia</taxon>
    </lineage>
</organism>
<dbReference type="AlphaFoldDB" id="A0A0L8V4T8"/>
<sequence>MIVEFYNYEFSLKTKILVVGLKWNSNSTFILKNSSYETNSDF</sequence>
<accession>A0A0L8V4T8</accession>
<protein>
    <submittedName>
        <fullName evidence="1">Uncharacterized protein</fullName>
    </submittedName>
</protein>